<organism evidence="1">
    <name type="scientific">Anguilla anguilla</name>
    <name type="common">European freshwater eel</name>
    <name type="synonym">Muraena anguilla</name>
    <dbReference type="NCBI Taxonomy" id="7936"/>
    <lineage>
        <taxon>Eukaryota</taxon>
        <taxon>Metazoa</taxon>
        <taxon>Chordata</taxon>
        <taxon>Craniata</taxon>
        <taxon>Vertebrata</taxon>
        <taxon>Euteleostomi</taxon>
        <taxon>Actinopterygii</taxon>
        <taxon>Neopterygii</taxon>
        <taxon>Teleostei</taxon>
        <taxon>Anguilliformes</taxon>
        <taxon>Anguillidae</taxon>
        <taxon>Anguilla</taxon>
    </lineage>
</organism>
<protein>
    <submittedName>
        <fullName evidence="1">Uncharacterized protein</fullName>
    </submittedName>
</protein>
<dbReference type="AlphaFoldDB" id="A0A0E9R687"/>
<reference evidence="1" key="2">
    <citation type="journal article" date="2015" name="Fish Shellfish Immunol.">
        <title>Early steps in the European eel (Anguilla anguilla)-Vibrio vulnificus interaction in the gills: Role of the RtxA13 toxin.</title>
        <authorList>
            <person name="Callol A."/>
            <person name="Pajuelo D."/>
            <person name="Ebbesson L."/>
            <person name="Teles M."/>
            <person name="MacKenzie S."/>
            <person name="Amaro C."/>
        </authorList>
    </citation>
    <scope>NUCLEOTIDE SEQUENCE</scope>
</reference>
<sequence>MIIMEDALKCPVKNLVRK</sequence>
<accession>A0A0E9R687</accession>
<reference evidence="1" key="1">
    <citation type="submission" date="2014-11" db="EMBL/GenBank/DDBJ databases">
        <authorList>
            <person name="Amaro Gonzalez C."/>
        </authorList>
    </citation>
    <scope>NUCLEOTIDE SEQUENCE</scope>
</reference>
<name>A0A0E9R687_ANGAN</name>
<proteinExistence type="predicted"/>
<evidence type="ECO:0000313" key="1">
    <source>
        <dbReference type="EMBL" id="JAH23843.1"/>
    </source>
</evidence>
<dbReference type="EMBL" id="GBXM01084734">
    <property type="protein sequence ID" value="JAH23843.1"/>
    <property type="molecule type" value="Transcribed_RNA"/>
</dbReference>